<dbReference type="GO" id="GO:0008441">
    <property type="term" value="F:3'(2'),5'-bisphosphate nucleotidase activity"/>
    <property type="evidence" value="ECO:0007669"/>
    <property type="project" value="TreeGrafter"/>
</dbReference>
<protein>
    <recommendedName>
        <fullName evidence="4">3'(2'),5'-bisphosphate nucleotidase</fullName>
    </recommendedName>
</protein>
<feature type="binding site" evidence="1">
    <location>
        <position position="145"/>
    </location>
    <ligand>
        <name>Mg(2+)</name>
        <dbReference type="ChEBI" id="CHEBI:18420"/>
        <label>1</label>
        <note>catalytic</note>
    </ligand>
</feature>
<evidence type="ECO:0008006" key="4">
    <source>
        <dbReference type="Google" id="ProtNLM"/>
    </source>
</evidence>
<dbReference type="EMBL" id="AP024086">
    <property type="protein sequence ID" value="BCL59441.1"/>
    <property type="molecule type" value="Genomic_DNA"/>
</dbReference>
<name>A0A8D5FQ99_9BACT</name>
<gene>
    <name evidence="2" type="ORF">DGMP_01340</name>
</gene>
<dbReference type="GO" id="GO:0000103">
    <property type="term" value="P:sulfate assimilation"/>
    <property type="evidence" value="ECO:0007669"/>
    <property type="project" value="TreeGrafter"/>
</dbReference>
<evidence type="ECO:0000256" key="1">
    <source>
        <dbReference type="PIRSR" id="PIRSR600760-2"/>
    </source>
</evidence>
<dbReference type="Pfam" id="PF00459">
    <property type="entry name" value="Inositol_P"/>
    <property type="match status" value="1"/>
</dbReference>
<dbReference type="CDD" id="cd01638">
    <property type="entry name" value="CysQ"/>
    <property type="match status" value="1"/>
</dbReference>
<comment type="cofactor">
    <cofactor evidence="1">
        <name>Mg(2+)</name>
        <dbReference type="ChEBI" id="CHEBI:18420"/>
    </cofactor>
</comment>
<dbReference type="AlphaFoldDB" id="A0A8D5FQ99"/>
<dbReference type="GO" id="GO:0050427">
    <property type="term" value="P:3'-phosphoadenosine 5'-phosphosulfate metabolic process"/>
    <property type="evidence" value="ECO:0007669"/>
    <property type="project" value="TreeGrafter"/>
</dbReference>
<dbReference type="PANTHER" id="PTHR43028">
    <property type="entry name" value="3'(2'),5'-BISPHOSPHATE NUCLEOTIDASE 1"/>
    <property type="match status" value="1"/>
</dbReference>
<reference evidence="2" key="1">
    <citation type="submission" date="2020-09" db="EMBL/GenBank/DDBJ databases">
        <title>Desulfogranum mesoprofundum gen. nov., sp. nov., a novel mesophilic, sulfate-reducing chemolithoautotroph isolated from a deep-sea hydrothermal vent chimney in the Suiyo Seamount.</title>
        <authorList>
            <person name="Hashimoto Y."/>
            <person name="Nakagawa S."/>
        </authorList>
    </citation>
    <scope>NUCLEOTIDE SEQUENCE</scope>
    <source>
        <strain evidence="2">KT2</strain>
    </source>
</reference>
<organism evidence="2 3">
    <name type="scientific">Desulfomarina profundi</name>
    <dbReference type="NCBI Taxonomy" id="2772557"/>
    <lineage>
        <taxon>Bacteria</taxon>
        <taxon>Pseudomonadati</taxon>
        <taxon>Thermodesulfobacteriota</taxon>
        <taxon>Desulfobulbia</taxon>
        <taxon>Desulfobulbales</taxon>
        <taxon>Desulfobulbaceae</taxon>
        <taxon>Desulfomarina</taxon>
    </lineage>
</organism>
<dbReference type="KEGG" id="dbk:DGMP_01340"/>
<dbReference type="PANTHER" id="PTHR43028:SF5">
    <property type="entry name" value="3'(2'),5'-BISPHOSPHATE NUCLEOTIDASE 1"/>
    <property type="match status" value="1"/>
</dbReference>
<feature type="binding site" evidence="1">
    <location>
        <position position="7"/>
    </location>
    <ligand>
        <name>Mg(2+)</name>
        <dbReference type="ChEBI" id="CHEBI:18420"/>
        <label>1</label>
        <note>catalytic</note>
    </ligand>
</feature>
<dbReference type="GO" id="GO:0046872">
    <property type="term" value="F:metal ion binding"/>
    <property type="evidence" value="ECO:0007669"/>
    <property type="project" value="UniProtKB-KW"/>
</dbReference>
<dbReference type="InterPro" id="IPR000760">
    <property type="entry name" value="Inositol_monophosphatase-like"/>
</dbReference>
<keyword evidence="1" id="KW-0479">Metal-binding</keyword>
<keyword evidence="1" id="KW-0460">Magnesium</keyword>
<feature type="binding site" evidence="1">
    <location>
        <position position="6"/>
    </location>
    <ligand>
        <name>Mg(2+)</name>
        <dbReference type="ChEBI" id="CHEBI:18420"/>
        <label>1</label>
        <note>catalytic</note>
    </ligand>
</feature>
<dbReference type="InterPro" id="IPR050725">
    <property type="entry name" value="CysQ/Inositol_MonoPase"/>
</dbReference>
<evidence type="ECO:0000313" key="3">
    <source>
        <dbReference type="Proteomes" id="UP000826725"/>
    </source>
</evidence>
<evidence type="ECO:0000313" key="2">
    <source>
        <dbReference type="EMBL" id="BCL59441.1"/>
    </source>
</evidence>
<proteinExistence type="predicted"/>
<keyword evidence="3" id="KW-1185">Reference proteome</keyword>
<sequence length="184" mass="20807">MDCGPLDGTKEFIKRNGEFTVNIALIHNHFPVFGIIYAPVLQQLYLGGKHFGSYSCQLEPDKLPENLDVLLENCVKLPLQIPRSSYTIMASRSHATPELQQFVEKKRNERKEITLISSGSSIKICRVAENIADIYPRLGPTMEWDTAAGQGIAEGADREVTIWETGKRLSYNRENLLNPWFVVK</sequence>
<accession>A0A8D5FQ99</accession>
<dbReference type="Proteomes" id="UP000826725">
    <property type="component" value="Chromosome"/>
</dbReference>